<organism evidence="1 2">
    <name type="scientific">Penstemon smallii</name>
    <dbReference type="NCBI Taxonomy" id="265156"/>
    <lineage>
        <taxon>Eukaryota</taxon>
        <taxon>Viridiplantae</taxon>
        <taxon>Streptophyta</taxon>
        <taxon>Embryophyta</taxon>
        <taxon>Tracheophyta</taxon>
        <taxon>Spermatophyta</taxon>
        <taxon>Magnoliopsida</taxon>
        <taxon>eudicotyledons</taxon>
        <taxon>Gunneridae</taxon>
        <taxon>Pentapetalae</taxon>
        <taxon>asterids</taxon>
        <taxon>lamiids</taxon>
        <taxon>Lamiales</taxon>
        <taxon>Plantaginaceae</taxon>
        <taxon>Cheloneae</taxon>
        <taxon>Penstemon</taxon>
    </lineage>
</organism>
<accession>A0ABD3SZA9</accession>
<dbReference type="PANTHER" id="PTHR34567">
    <property type="entry name" value="FK506-BINDING-LIKE PROTEIN"/>
    <property type="match status" value="1"/>
</dbReference>
<evidence type="ECO:0000313" key="1">
    <source>
        <dbReference type="EMBL" id="KAL3829763.1"/>
    </source>
</evidence>
<gene>
    <name evidence="1" type="ORF">ACJIZ3_018565</name>
</gene>
<reference evidence="1 2" key="1">
    <citation type="submission" date="2024-12" db="EMBL/GenBank/DDBJ databases">
        <title>The unique morphological basis and parallel evolutionary history of personate flowers in Penstemon.</title>
        <authorList>
            <person name="Depatie T.H."/>
            <person name="Wessinger C.A."/>
        </authorList>
    </citation>
    <scope>NUCLEOTIDE SEQUENCE [LARGE SCALE GENOMIC DNA]</scope>
    <source>
        <strain evidence="1">WTNN_2</strain>
        <tissue evidence="1">Leaf</tissue>
    </source>
</reference>
<name>A0ABD3SZA9_9LAMI</name>
<evidence type="ECO:0000313" key="2">
    <source>
        <dbReference type="Proteomes" id="UP001634393"/>
    </source>
</evidence>
<protein>
    <submittedName>
        <fullName evidence="1">Uncharacterized protein</fullName>
    </submittedName>
</protein>
<proteinExistence type="predicted"/>
<dbReference type="EMBL" id="JBJXBP010000005">
    <property type="protein sequence ID" value="KAL3829763.1"/>
    <property type="molecule type" value="Genomic_DNA"/>
</dbReference>
<dbReference type="Proteomes" id="UP001634393">
    <property type="component" value="Unassembled WGS sequence"/>
</dbReference>
<dbReference type="PANTHER" id="PTHR34567:SF3">
    <property type="entry name" value="FK506-BINDING-LIKE PROTEIN"/>
    <property type="match status" value="1"/>
</dbReference>
<keyword evidence="2" id="KW-1185">Reference proteome</keyword>
<sequence length="293" mass="34695">MGNWNRRYLPRRKYRHSEYEDPTIYENISSSSRVEDTRVPLWEINYCNSVRVPWNKVLATKKYFYCYPSVLSWDDSAGKQAFDNAKQRYWAMTSGYPYDNPLPDPNMFIDEIDWNPCMDPELMEDLDRQFYNPDEEHNVDKLETINKEAQIDKNQTTSENPWEMNNVQGTENPEGVDKGWSRWDDSVNSNKDNPWVQSVNPLDDFLGRGEINSWSWCYENANGNNSRNFGYSGCPWEDNYSSGPKDRSRICGNGWRDSEDSRRFRRGGRTFRGGFRKRETSLEHSSKYKNSRY</sequence>
<dbReference type="AlphaFoldDB" id="A0ABD3SZA9"/>
<comment type="caution">
    <text evidence="1">The sequence shown here is derived from an EMBL/GenBank/DDBJ whole genome shotgun (WGS) entry which is preliminary data.</text>
</comment>